<evidence type="ECO:0000259" key="3">
    <source>
        <dbReference type="Pfam" id="PF20153"/>
    </source>
</evidence>
<evidence type="ECO:0000256" key="2">
    <source>
        <dbReference type="SAM" id="Phobius"/>
    </source>
</evidence>
<keyword evidence="5" id="KW-1185">Reference proteome</keyword>
<feature type="transmembrane region" description="Helical" evidence="2">
    <location>
        <begin position="82"/>
        <end position="101"/>
    </location>
</feature>
<feature type="transmembrane region" description="Helical" evidence="2">
    <location>
        <begin position="222"/>
        <end position="240"/>
    </location>
</feature>
<gene>
    <name evidence="4" type="ORF">PHLCEN_2v12342</name>
</gene>
<dbReference type="EMBL" id="MLYV02001242">
    <property type="protein sequence ID" value="PSR71841.1"/>
    <property type="molecule type" value="Genomic_DNA"/>
</dbReference>
<comment type="caution">
    <text evidence="4">The sequence shown here is derived from an EMBL/GenBank/DDBJ whole genome shotgun (WGS) entry which is preliminary data.</text>
</comment>
<evidence type="ECO:0000313" key="4">
    <source>
        <dbReference type="EMBL" id="PSR71841.1"/>
    </source>
</evidence>
<dbReference type="OrthoDB" id="2803887at2759"/>
<feature type="transmembrane region" description="Helical" evidence="2">
    <location>
        <begin position="246"/>
        <end position="273"/>
    </location>
</feature>
<feature type="region of interest" description="Disordered" evidence="1">
    <location>
        <begin position="715"/>
        <end position="753"/>
    </location>
</feature>
<evidence type="ECO:0000256" key="1">
    <source>
        <dbReference type="SAM" id="MobiDB-lite"/>
    </source>
</evidence>
<dbReference type="Pfam" id="PF20153">
    <property type="entry name" value="DUF6535"/>
    <property type="match status" value="1"/>
</dbReference>
<feature type="transmembrane region" description="Helical" evidence="2">
    <location>
        <begin position="163"/>
        <end position="181"/>
    </location>
</feature>
<reference evidence="4 5" key="1">
    <citation type="submission" date="2018-02" db="EMBL/GenBank/DDBJ databases">
        <title>Genome sequence of the basidiomycete white-rot fungus Phlebia centrifuga.</title>
        <authorList>
            <person name="Granchi Z."/>
            <person name="Peng M."/>
            <person name="de Vries R.P."/>
            <person name="Hilden K."/>
            <person name="Makela M.R."/>
            <person name="Grigoriev I."/>
            <person name="Riley R."/>
        </authorList>
    </citation>
    <scope>NUCLEOTIDE SEQUENCE [LARGE SCALE GENOMIC DNA]</scope>
    <source>
        <strain evidence="4 5">FBCC195</strain>
    </source>
</reference>
<dbReference type="Proteomes" id="UP000186601">
    <property type="component" value="Unassembled WGS sequence"/>
</dbReference>
<keyword evidence="2" id="KW-0812">Transmembrane</keyword>
<feature type="domain" description="DUF6535" evidence="3">
    <location>
        <begin position="60"/>
        <end position="241"/>
    </location>
</feature>
<proteinExistence type="predicted"/>
<protein>
    <recommendedName>
        <fullName evidence="3">DUF6535 domain-containing protein</fullName>
    </recommendedName>
</protein>
<organism evidence="4 5">
    <name type="scientific">Hermanssonia centrifuga</name>
    <dbReference type="NCBI Taxonomy" id="98765"/>
    <lineage>
        <taxon>Eukaryota</taxon>
        <taxon>Fungi</taxon>
        <taxon>Dikarya</taxon>
        <taxon>Basidiomycota</taxon>
        <taxon>Agaricomycotina</taxon>
        <taxon>Agaricomycetes</taxon>
        <taxon>Polyporales</taxon>
        <taxon>Meruliaceae</taxon>
        <taxon>Hermanssonia</taxon>
    </lineage>
</organism>
<name>A0A2R6NHS8_9APHY</name>
<feature type="compositionally biased region" description="Polar residues" evidence="1">
    <location>
        <begin position="716"/>
        <end position="733"/>
    </location>
</feature>
<evidence type="ECO:0000313" key="5">
    <source>
        <dbReference type="Proteomes" id="UP000186601"/>
    </source>
</evidence>
<dbReference type="InterPro" id="IPR045338">
    <property type="entry name" value="DUF6535"/>
</dbReference>
<dbReference type="STRING" id="98765.A0A2R6NHS8"/>
<keyword evidence="2" id="KW-0472">Membrane</keyword>
<keyword evidence="2" id="KW-1133">Transmembrane helix</keyword>
<sequence length="772" mass="86013">MSTFRISRRSESTQENATNDINRVLPSETEASEGQASLELYFPDDTFLMESKQRDSTQSWGVVLDGMTQYDEKLVGDWKDDLNNLLVFTGLFSGVVTAFTLESYSWLQKDPADTTVQLLGQISLQLSSLTITPGFINSTVPNLQAQVVDAFAPSPLAVRVNTLWILSLAISLITALFAIMIQQWIRQYRLPQHTSIRERVRLRQFRFQGLVLWRVPDMVSSLPILLQIALVLFLSGLFYLTLSLNIVVATTLGAFLFPAFLLIIATVMMPLMFKSCPYKSPLAHAIQYCLNRSLVLVSLLISIAVMIAVICVGIAVGFCSAFVNTPRNMDAANWFTTISKRIFRILAKVSTVYFDAHVELAGSQYWTARELDALPKTARLDEAALTWAPASLSSAELHHLHQCLPDLSPEERTRCVMGWMARTLNIQLTFLDDAATEVFSPFGQTTLAKIDKTFADRYRDILLLALPQDLRSEDSITKYYFGPTFFIILRQIMKVSPDCDYSIRVRYTKRLMELRGSQTPESLSDIWTWTRIPTVSLFECGTLLGYKFDDAETDKLLGWASEAFSALSSTSTSVSFYWIDKAELLLSSSATALFAVNQQPSRIQNPELRAKCRDILISLNELISIEQGRIRSLALMSQEWSSDGVQYITVSAFVSICQSLVAFAEVGCLPLDERCPSQLLTSNLSRLFEGQASLEGALPHLERVRSICWPDAVPASNPSGSSPVDDLGQNQIVDSSPGSGNGDGDSDKKSLHGQDVVILPEVLREDIPILRT</sequence>
<accession>A0A2R6NHS8</accession>
<dbReference type="AlphaFoldDB" id="A0A2R6NHS8"/>
<feature type="transmembrane region" description="Helical" evidence="2">
    <location>
        <begin position="294"/>
        <end position="318"/>
    </location>
</feature>
<feature type="region of interest" description="Disordered" evidence="1">
    <location>
        <begin position="1"/>
        <end position="20"/>
    </location>
</feature>